<name>A0ACC1CU45_9NEOP</name>
<gene>
    <name evidence="1" type="ORF">K1T71_009330</name>
</gene>
<dbReference type="EMBL" id="CM034402">
    <property type="protein sequence ID" value="KAJ0175189.1"/>
    <property type="molecule type" value="Genomic_DNA"/>
</dbReference>
<evidence type="ECO:0000313" key="1">
    <source>
        <dbReference type="EMBL" id="KAJ0175189.1"/>
    </source>
</evidence>
<sequence>MLQYVAVTLVTLTIGIYWYITRTFSYWKDRNVVTPEPTPLFGNLKEAALRRKNLGLVFEEIYKQFPNEKVVGVYRMTTPCLMIRDLDIIKHVMIKDFDLFTDRGVEFSKEGLGANLFHADGELWRALRNKFTPIFTTSKLKNMLYLMTDRGDKFVQYIESLKNPEHEIHGLVQKYTMATIAACAFGLDFDNMGDKLAILKKVDQMVLTPNFAFEIDMMFPGILKKFNSSLFPRFVTDFFFNMVRQIITERNNTPSNRKDFMDLLLELRNKGQVQSTNKNNEAEKQTVAITDGIIAAQAFVFYVGGYETSATTMSFLLYQLALNPDVQDKLIAEIDEVITKYNGQVTYECLTDMVYLDKVFKETLRMYSIVEPLQRNAVTDYKVPGTDVVLRKGQTVLVSPRGIHHDPSLYPEPEKFDPERFSVENSANRHPCAYMPFGVGPRNCIGMRFAQTQSRVCIAKLLSKFRIEPSKNTKREMEYEPKRLLIGPAGGIYLNIVKRN</sequence>
<evidence type="ECO:0000313" key="2">
    <source>
        <dbReference type="Proteomes" id="UP000824533"/>
    </source>
</evidence>
<accession>A0ACC1CU45</accession>
<keyword evidence="2" id="KW-1185">Reference proteome</keyword>
<dbReference type="Proteomes" id="UP000824533">
    <property type="component" value="Linkage Group LG16"/>
</dbReference>
<organism evidence="1 2">
    <name type="scientific">Dendrolimus kikuchii</name>
    <dbReference type="NCBI Taxonomy" id="765133"/>
    <lineage>
        <taxon>Eukaryota</taxon>
        <taxon>Metazoa</taxon>
        <taxon>Ecdysozoa</taxon>
        <taxon>Arthropoda</taxon>
        <taxon>Hexapoda</taxon>
        <taxon>Insecta</taxon>
        <taxon>Pterygota</taxon>
        <taxon>Neoptera</taxon>
        <taxon>Endopterygota</taxon>
        <taxon>Lepidoptera</taxon>
        <taxon>Glossata</taxon>
        <taxon>Ditrysia</taxon>
        <taxon>Bombycoidea</taxon>
        <taxon>Lasiocampidae</taxon>
        <taxon>Dendrolimus</taxon>
    </lineage>
</organism>
<protein>
    <submittedName>
        <fullName evidence="1">Uncharacterized protein</fullName>
    </submittedName>
</protein>
<comment type="caution">
    <text evidence="1">The sequence shown here is derived from an EMBL/GenBank/DDBJ whole genome shotgun (WGS) entry which is preliminary data.</text>
</comment>
<proteinExistence type="predicted"/>
<reference evidence="1 2" key="1">
    <citation type="journal article" date="2021" name="Front. Genet.">
        <title>Chromosome-Level Genome Assembly Reveals Significant Gene Expansion in the Toll and IMD Signaling Pathways of Dendrolimus kikuchii.</title>
        <authorList>
            <person name="Zhou J."/>
            <person name="Wu P."/>
            <person name="Xiong Z."/>
            <person name="Liu N."/>
            <person name="Zhao N."/>
            <person name="Ji M."/>
            <person name="Qiu Y."/>
            <person name="Yang B."/>
        </authorList>
    </citation>
    <scope>NUCLEOTIDE SEQUENCE [LARGE SCALE GENOMIC DNA]</scope>
    <source>
        <strain evidence="1">Ann1</strain>
    </source>
</reference>